<dbReference type="InterPro" id="IPR036527">
    <property type="entry name" value="SCP2_sterol-bd_dom_sf"/>
</dbReference>
<reference evidence="2" key="1">
    <citation type="submission" date="2023-03" db="EMBL/GenBank/DDBJ databases">
        <title>Amycolatopsis taiwanensis NBRC 103393.</title>
        <authorList>
            <person name="Ichikawa N."/>
            <person name="Sato H."/>
            <person name="Tonouchi N."/>
        </authorList>
    </citation>
    <scope>NUCLEOTIDE SEQUENCE</scope>
    <source>
        <strain evidence="2">NBRC 103393</strain>
    </source>
</reference>
<dbReference type="SUPFAM" id="SSF109854">
    <property type="entry name" value="DinB/YfiT-like putative metalloenzymes"/>
    <property type="match status" value="1"/>
</dbReference>
<dbReference type="GO" id="GO:0046872">
    <property type="term" value="F:metal ion binding"/>
    <property type="evidence" value="ECO:0007669"/>
    <property type="project" value="InterPro"/>
</dbReference>
<sequence>MCGKAIRGLDEAGLAEPSLLPGWSRKHVVAHLASNADAIGNLVHWARTGVQTPMYSSPAQRAEAIENGAALPAERLLAWFDDSARILAESMAELTGEQWRAEVVTAQGRRVPALETPWMRSREVMVHAVDLGTGIRFTDLPEPFLEALGAEIRDKRGEAGLPEVHGSVPEITAYLAGRPYTGVTTSDGAPAAPLPPWL</sequence>
<feature type="domain" description="Mycothiol-dependent maleylpyruvate isomerase metal-binding" evidence="1">
    <location>
        <begin position="6"/>
        <end position="131"/>
    </location>
</feature>
<dbReference type="AlphaFoldDB" id="A0A9W6VKE9"/>
<proteinExistence type="predicted"/>
<evidence type="ECO:0000313" key="3">
    <source>
        <dbReference type="Proteomes" id="UP001165136"/>
    </source>
</evidence>
<dbReference type="EMBL" id="BSTI01000022">
    <property type="protein sequence ID" value="GLY70387.1"/>
    <property type="molecule type" value="Genomic_DNA"/>
</dbReference>
<dbReference type="NCBIfam" id="TIGR03083">
    <property type="entry name" value="maleylpyruvate isomerase family mycothiol-dependent enzyme"/>
    <property type="match status" value="1"/>
</dbReference>
<dbReference type="Proteomes" id="UP001165136">
    <property type="component" value="Unassembled WGS sequence"/>
</dbReference>
<dbReference type="SUPFAM" id="SSF55718">
    <property type="entry name" value="SCP-like"/>
    <property type="match status" value="1"/>
</dbReference>
<dbReference type="GO" id="GO:0016853">
    <property type="term" value="F:isomerase activity"/>
    <property type="evidence" value="ECO:0007669"/>
    <property type="project" value="UniProtKB-KW"/>
</dbReference>
<accession>A0A9W6VKE9</accession>
<dbReference type="InterPro" id="IPR024344">
    <property type="entry name" value="MDMPI_metal-binding"/>
</dbReference>
<name>A0A9W6VKE9_9PSEU</name>
<comment type="caution">
    <text evidence="2">The sequence shown here is derived from an EMBL/GenBank/DDBJ whole genome shotgun (WGS) entry which is preliminary data.</text>
</comment>
<evidence type="ECO:0000313" key="2">
    <source>
        <dbReference type="EMBL" id="GLY70387.1"/>
    </source>
</evidence>
<keyword evidence="2" id="KW-0413">Isomerase</keyword>
<gene>
    <name evidence="2" type="ORF">Atai01_70060</name>
</gene>
<keyword evidence="3" id="KW-1185">Reference proteome</keyword>
<dbReference type="Gene3D" id="1.20.120.450">
    <property type="entry name" value="dinb family like domain"/>
    <property type="match status" value="1"/>
</dbReference>
<protein>
    <submittedName>
        <fullName evidence="2">Maleylpyruvate isomerase</fullName>
    </submittedName>
</protein>
<dbReference type="InterPro" id="IPR034660">
    <property type="entry name" value="DinB/YfiT-like"/>
</dbReference>
<organism evidence="2 3">
    <name type="scientific">Amycolatopsis taiwanensis</name>
    <dbReference type="NCBI Taxonomy" id="342230"/>
    <lineage>
        <taxon>Bacteria</taxon>
        <taxon>Bacillati</taxon>
        <taxon>Actinomycetota</taxon>
        <taxon>Actinomycetes</taxon>
        <taxon>Pseudonocardiales</taxon>
        <taxon>Pseudonocardiaceae</taxon>
        <taxon>Amycolatopsis</taxon>
    </lineage>
</organism>
<dbReference type="Pfam" id="PF11716">
    <property type="entry name" value="MDMPI_N"/>
    <property type="match status" value="1"/>
</dbReference>
<dbReference type="InterPro" id="IPR017517">
    <property type="entry name" value="Maleyloyr_isom"/>
</dbReference>
<evidence type="ECO:0000259" key="1">
    <source>
        <dbReference type="Pfam" id="PF11716"/>
    </source>
</evidence>